<dbReference type="Proteomes" id="UP000604825">
    <property type="component" value="Unassembled WGS sequence"/>
</dbReference>
<comment type="caution">
    <text evidence="3">The sequence shown here is derived from an EMBL/GenBank/DDBJ whole genome shotgun (WGS) entry which is preliminary data.</text>
</comment>
<dbReference type="EMBL" id="CAJGYO010000016">
    <property type="protein sequence ID" value="CAD6271625.1"/>
    <property type="molecule type" value="Genomic_DNA"/>
</dbReference>
<feature type="domain" description="Myb/SANT-like" evidence="2">
    <location>
        <begin position="20"/>
        <end position="109"/>
    </location>
</feature>
<protein>
    <recommendedName>
        <fullName evidence="2">Myb/SANT-like domain-containing protein</fullName>
    </recommendedName>
</protein>
<feature type="region of interest" description="Disordered" evidence="1">
    <location>
        <begin position="186"/>
        <end position="258"/>
    </location>
</feature>
<evidence type="ECO:0000259" key="2">
    <source>
        <dbReference type="Pfam" id="PF12776"/>
    </source>
</evidence>
<dbReference type="AlphaFoldDB" id="A0A811RPA5"/>
<name>A0A811RPA5_9POAL</name>
<dbReference type="OrthoDB" id="625046at2759"/>
<evidence type="ECO:0000256" key="1">
    <source>
        <dbReference type="SAM" id="MobiDB-lite"/>
    </source>
</evidence>
<keyword evidence="4" id="KW-1185">Reference proteome</keyword>
<organism evidence="3 4">
    <name type="scientific">Miscanthus lutarioriparius</name>
    <dbReference type="NCBI Taxonomy" id="422564"/>
    <lineage>
        <taxon>Eukaryota</taxon>
        <taxon>Viridiplantae</taxon>
        <taxon>Streptophyta</taxon>
        <taxon>Embryophyta</taxon>
        <taxon>Tracheophyta</taxon>
        <taxon>Spermatophyta</taxon>
        <taxon>Magnoliopsida</taxon>
        <taxon>Liliopsida</taxon>
        <taxon>Poales</taxon>
        <taxon>Poaceae</taxon>
        <taxon>PACMAD clade</taxon>
        <taxon>Panicoideae</taxon>
        <taxon>Andropogonodae</taxon>
        <taxon>Andropogoneae</taxon>
        <taxon>Saccharinae</taxon>
        <taxon>Miscanthus</taxon>
    </lineage>
</organism>
<feature type="compositionally biased region" description="Polar residues" evidence="1">
    <location>
        <begin position="234"/>
        <end position="250"/>
    </location>
</feature>
<dbReference type="PANTHER" id="PTHR47127">
    <property type="entry name" value="10A19I.15"/>
    <property type="match status" value="1"/>
</dbReference>
<sequence length="418" mass="45956">MDLEQHGDNMAGKGGAGQVYWSNAMSSFVLKYLADLVASGTKTTSGFKQAHLNSCARALYEKLGVQHTGGQVGNHLRKWKRIYAKIEKLKNLNGAVWDEHNCIISLDAEHYNNHIKANANYLNIPIEHYHEMATICGKNLAAAAYAKGSNEPLGVEVTETYSAPTVAETGAYAKGSNEPLGVEVAETDNAPIVTETDNAPTVTGTDNAPTVTGTDNAPKPTSSEPSEQIGVDDGTNSGNNGAESSGTKQPPSKKQRIYTDDDLVVIMSRTLGELASSIKKLSEQPDLPVPKGLYEELKSIPGFEEAHLEHYYAYLCENPPLARAFYALPQLSSKVIWVARYIKNHRSSSFQPLDSKVSRCRIVRREASIDVNDSWSCPDCVLKTTQNFSILDRPHNILEDCSWRTNPMTMHRNEEEKE</sequence>
<dbReference type="Pfam" id="PF12776">
    <property type="entry name" value="Myb_DNA-bind_3"/>
    <property type="match status" value="1"/>
</dbReference>
<accession>A0A811RPA5</accession>
<dbReference type="InterPro" id="IPR024752">
    <property type="entry name" value="Myb/SANT-like_dom"/>
</dbReference>
<gene>
    <name evidence="3" type="ORF">NCGR_LOCUS54911</name>
</gene>
<proteinExistence type="predicted"/>
<feature type="compositionally biased region" description="Polar residues" evidence="1">
    <location>
        <begin position="195"/>
        <end position="226"/>
    </location>
</feature>
<reference evidence="3" key="1">
    <citation type="submission" date="2020-10" db="EMBL/GenBank/DDBJ databases">
        <authorList>
            <person name="Han B."/>
            <person name="Lu T."/>
            <person name="Zhao Q."/>
            <person name="Huang X."/>
            <person name="Zhao Y."/>
        </authorList>
    </citation>
    <scope>NUCLEOTIDE SEQUENCE</scope>
</reference>
<evidence type="ECO:0000313" key="4">
    <source>
        <dbReference type="Proteomes" id="UP000604825"/>
    </source>
</evidence>
<evidence type="ECO:0000313" key="3">
    <source>
        <dbReference type="EMBL" id="CAD6271625.1"/>
    </source>
</evidence>